<gene>
    <name evidence="8" type="ORF">EIK76_06455</name>
</gene>
<evidence type="ECO:0000256" key="4">
    <source>
        <dbReference type="PROSITE-ProRule" id="PRU00284"/>
    </source>
</evidence>
<accession>A0A3P3QTP0</accession>
<evidence type="ECO:0000256" key="1">
    <source>
        <dbReference type="ARBA" id="ARBA00004370"/>
    </source>
</evidence>
<dbReference type="SUPFAM" id="SSF58104">
    <property type="entry name" value="Methyl-accepting chemotaxis protein (MCP) signaling domain"/>
    <property type="match status" value="1"/>
</dbReference>
<dbReference type="FunFam" id="1.10.287.950:FF:000001">
    <property type="entry name" value="Methyl-accepting chemotaxis sensory transducer"/>
    <property type="match status" value="1"/>
</dbReference>
<comment type="similarity">
    <text evidence="3">Belongs to the methyl-accepting chemotaxis (MCP) protein family.</text>
</comment>
<evidence type="ECO:0000256" key="3">
    <source>
        <dbReference type="ARBA" id="ARBA00029447"/>
    </source>
</evidence>
<feature type="coiled-coil region" evidence="5">
    <location>
        <begin position="271"/>
        <end position="298"/>
    </location>
</feature>
<feature type="coiled-coil region" evidence="5">
    <location>
        <begin position="92"/>
        <end position="123"/>
    </location>
</feature>
<keyword evidence="9" id="KW-1185">Reference proteome</keyword>
<dbReference type="Proteomes" id="UP000276260">
    <property type="component" value="Unassembled WGS sequence"/>
</dbReference>
<feature type="domain" description="Methyl-accepting transducer" evidence="7">
    <location>
        <begin position="116"/>
        <end position="352"/>
    </location>
</feature>
<dbReference type="GO" id="GO:0007165">
    <property type="term" value="P:signal transduction"/>
    <property type="evidence" value="ECO:0007669"/>
    <property type="project" value="UniProtKB-KW"/>
</dbReference>
<protein>
    <recommendedName>
        <fullName evidence="7">Methyl-accepting transducer domain-containing protein</fullName>
    </recommendedName>
</protein>
<dbReference type="RefSeq" id="WP_052749196.1">
    <property type="nucleotide sequence ID" value="NZ_RRCF01000001.1"/>
</dbReference>
<evidence type="ECO:0000313" key="8">
    <source>
        <dbReference type="EMBL" id="RRJ23693.1"/>
    </source>
</evidence>
<dbReference type="Pfam" id="PF00015">
    <property type="entry name" value="MCPsignal"/>
    <property type="match status" value="1"/>
</dbReference>
<feature type="transmembrane region" description="Helical" evidence="6">
    <location>
        <begin position="12"/>
        <end position="29"/>
    </location>
</feature>
<dbReference type="PANTHER" id="PTHR32089">
    <property type="entry name" value="METHYL-ACCEPTING CHEMOTAXIS PROTEIN MCPB"/>
    <property type="match status" value="1"/>
</dbReference>
<evidence type="ECO:0000313" key="9">
    <source>
        <dbReference type="Proteomes" id="UP000276260"/>
    </source>
</evidence>
<evidence type="ECO:0000259" key="7">
    <source>
        <dbReference type="PROSITE" id="PS50111"/>
    </source>
</evidence>
<keyword evidence="6" id="KW-0812">Transmembrane</keyword>
<reference evidence="8 9" key="1">
    <citation type="submission" date="2018-11" db="EMBL/GenBank/DDBJ databases">
        <title>Draft genome analysis of Rheinheimera mesophila isolated from an industrial waste site.</title>
        <authorList>
            <person name="Yu Q."/>
            <person name="Qi Y."/>
            <person name="Zhang H."/>
            <person name="Lu Y."/>
            <person name="Pu J."/>
        </authorList>
    </citation>
    <scope>NUCLEOTIDE SEQUENCE [LARGE SCALE GENOMIC DNA]</scope>
    <source>
        <strain evidence="8 9">IITR13</strain>
    </source>
</reference>
<sequence>MALFEIGSARTKIILSVTITLLTMLLLVTVLAHHWLGSALIIAFALGLNWILVQSAVQSYQHYIAEQKLLIQRSVQEKNLALRLTTVGTSQLTQEREQFNQWLDLLQQQQQQSASEHEQLKQLVAAIRHMAADEQKHLGQQQHTVGQTLTMVESMNQSVLDEVQSANLAAEAANHSNQIAKQGQQTVFSTVQNIEQLAQNLQQASATIAQLEQDSNQVGAVLEVIKGIAEQTNLLALNAAIEAARAGEQGRGFAVVADEVRTLASRTQKSTEQIQRTIEQLQSAAREAVQKMKLSSEQADLSVQSANQAGLSLQEITGSIAQICAMNQEIASATDEQQHLTKTMLSYIRDITTHTTQSQQNSKELQQMGEQLALIAAR</sequence>
<dbReference type="PROSITE" id="PS50111">
    <property type="entry name" value="CHEMOTAXIS_TRANSDUC_2"/>
    <property type="match status" value="1"/>
</dbReference>
<dbReference type="PANTHER" id="PTHR32089:SF112">
    <property type="entry name" value="LYSOZYME-LIKE PROTEIN-RELATED"/>
    <property type="match status" value="1"/>
</dbReference>
<keyword evidence="5" id="KW-0175">Coiled coil</keyword>
<dbReference type="Gene3D" id="1.10.287.950">
    <property type="entry name" value="Methyl-accepting chemotaxis protein"/>
    <property type="match status" value="1"/>
</dbReference>
<dbReference type="SMART" id="SM00283">
    <property type="entry name" value="MA"/>
    <property type="match status" value="1"/>
</dbReference>
<dbReference type="InterPro" id="IPR004089">
    <property type="entry name" value="MCPsignal_dom"/>
</dbReference>
<evidence type="ECO:0000256" key="5">
    <source>
        <dbReference type="SAM" id="Coils"/>
    </source>
</evidence>
<dbReference type="EMBL" id="RRCF01000001">
    <property type="protein sequence ID" value="RRJ23693.1"/>
    <property type="molecule type" value="Genomic_DNA"/>
</dbReference>
<organism evidence="8 9">
    <name type="scientific">Rheinheimera mesophila</name>
    <dbReference type="NCBI Taxonomy" id="1547515"/>
    <lineage>
        <taxon>Bacteria</taxon>
        <taxon>Pseudomonadati</taxon>
        <taxon>Pseudomonadota</taxon>
        <taxon>Gammaproteobacteria</taxon>
        <taxon>Chromatiales</taxon>
        <taxon>Chromatiaceae</taxon>
        <taxon>Rheinheimera</taxon>
    </lineage>
</organism>
<dbReference type="GO" id="GO:0006935">
    <property type="term" value="P:chemotaxis"/>
    <property type="evidence" value="ECO:0007669"/>
    <property type="project" value="UniProtKB-ARBA"/>
</dbReference>
<dbReference type="AlphaFoldDB" id="A0A3P3QTP0"/>
<evidence type="ECO:0000256" key="2">
    <source>
        <dbReference type="ARBA" id="ARBA00023224"/>
    </source>
</evidence>
<comment type="subcellular location">
    <subcellularLocation>
        <location evidence="1">Membrane</location>
    </subcellularLocation>
</comment>
<evidence type="ECO:0000256" key="6">
    <source>
        <dbReference type="SAM" id="Phobius"/>
    </source>
</evidence>
<keyword evidence="2 4" id="KW-0807">Transducer</keyword>
<name>A0A3P3QTP0_9GAMM</name>
<keyword evidence="6" id="KW-0472">Membrane</keyword>
<comment type="caution">
    <text evidence="8">The sequence shown here is derived from an EMBL/GenBank/DDBJ whole genome shotgun (WGS) entry which is preliminary data.</text>
</comment>
<proteinExistence type="inferred from homology"/>
<dbReference type="GO" id="GO:0016020">
    <property type="term" value="C:membrane"/>
    <property type="evidence" value="ECO:0007669"/>
    <property type="project" value="UniProtKB-SubCell"/>
</dbReference>
<keyword evidence="6" id="KW-1133">Transmembrane helix</keyword>
<dbReference type="OrthoDB" id="9781845at2"/>